<protein>
    <submittedName>
        <fullName evidence="1">Uncharacterized protein</fullName>
    </submittedName>
</protein>
<name>A0ACB6Z1U6_THEGA</name>
<gene>
    <name evidence="1" type="ORF">BDM02DRAFT_1442430</name>
</gene>
<dbReference type="Proteomes" id="UP000886501">
    <property type="component" value="Unassembled WGS sequence"/>
</dbReference>
<accession>A0ACB6Z1U6</accession>
<proteinExistence type="predicted"/>
<keyword evidence="2" id="KW-1185">Reference proteome</keyword>
<comment type="caution">
    <text evidence="1">The sequence shown here is derived from an EMBL/GenBank/DDBJ whole genome shotgun (WGS) entry which is preliminary data.</text>
</comment>
<dbReference type="EMBL" id="MU118215">
    <property type="protein sequence ID" value="KAF9643502.1"/>
    <property type="molecule type" value="Genomic_DNA"/>
</dbReference>
<sequence>MRDAAWMTNQARNTASIPQPFRRLQKNTAEAVLCLSAITLRQHLFMPGQLFLLSLFSRFFLDFFLFFFFWLRFRSPFLLSHGELDEPGTDQLRGRLCPSATKNPWSSAVDKTRSVCFDLRSLNDKYPILTPHTLPSALPRPVLFSAFHECLTTDSMYLPFGFRLPITGINKLLCIRLRVPALASNYPTRLRSESTRSTIFSLILSSPGHPPLLIGRRISKGASPPHFVHIVPQPHSWAFRCAIKRSSAIFRARSVPGLSSELLIAVSTNLSHTCNACRCPARSRFAPRPFHPSPDTFTTPLSTLGAMEHWVDSHTPTSSAPSFMYLLASPFHVHPPLSAAS</sequence>
<evidence type="ECO:0000313" key="1">
    <source>
        <dbReference type="EMBL" id="KAF9643502.1"/>
    </source>
</evidence>
<reference evidence="1" key="2">
    <citation type="journal article" date="2020" name="Nat. Commun.">
        <title>Large-scale genome sequencing of mycorrhizal fungi provides insights into the early evolution of symbiotic traits.</title>
        <authorList>
            <person name="Miyauchi S."/>
            <person name="Kiss E."/>
            <person name="Kuo A."/>
            <person name="Drula E."/>
            <person name="Kohler A."/>
            <person name="Sanchez-Garcia M."/>
            <person name="Morin E."/>
            <person name="Andreopoulos B."/>
            <person name="Barry K.W."/>
            <person name="Bonito G."/>
            <person name="Buee M."/>
            <person name="Carver A."/>
            <person name="Chen C."/>
            <person name="Cichocki N."/>
            <person name="Clum A."/>
            <person name="Culley D."/>
            <person name="Crous P.W."/>
            <person name="Fauchery L."/>
            <person name="Girlanda M."/>
            <person name="Hayes R.D."/>
            <person name="Keri Z."/>
            <person name="LaButti K."/>
            <person name="Lipzen A."/>
            <person name="Lombard V."/>
            <person name="Magnuson J."/>
            <person name="Maillard F."/>
            <person name="Murat C."/>
            <person name="Nolan M."/>
            <person name="Ohm R.A."/>
            <person name="Pangilinan J."/>
            <person name="Pereira M.F."/>
            <person name="Perotto S."/>
            <person name="Peter M."/>
            <person name="Pfister S."/>
            <person name="Riley R."/>
            <person name="Sitrit Y."/>
            <person name="Stielow J.B."/>
            <person name="Szollosi G."/>
            <person name="Zifcakova L."/>
            <person name="Stursova M."/>
            <person name="Spatafora J.W."/>
            <person name="Tedersoo L."/>
            <person name="Vaario L.M."/>
            <person name="Yamada A."/>
            <person name="Yan M."/>
            <person name="Wang P."/>
            <person name="Xu J."/>
            <person name="Bruns T."/>
            <person name="Baldrian P."/>
            <person name="Vilgalys R."/>
            <person name="Dunand C."/>
            <person name="Henrissat B."/>
            <person name="Grigoriev I.V."/>
            <person name="Hibbett D."/>
            <person name="Nagy L.G."/>
            <person name="Martin F.M."/>
        </authorList>
    </citation>
    <scope>NUCLEOTIDE SEQUENCE</scope>
    <source>
        <strain evidence="1">P2</strain>
    </source>
</reference>
<reference evidence="1" key="1">
    <citation type="submission" date="2019-10" db="EMBL/GenBank/DDBJ databases">
        <authorList>
            <consortium name="DOE Joint Genome Institute"/>
            <person name="Kuo A."/>
            <person name="Miyauchi S."/>
            <person name="Kiss E."/>
            <person name="Drula E."/>
            <person name="Kohler A."/>
            <person name="Sanchez-Garcia M."/>
            <person name="Andreopoulos B."/>
            <person name="Barry K.W."/>
            <person name="Bonito G."/>
            <person name="Buee M."/>
            <person name="Carver A."/>
            <person name="Chen C."/>
            <person name="Cichocki N."/>
            <person name="Clum A."/>
            <person name="Culley D."/>
            <person name="Crous P.W."/>
            <person name="Fauchery L."/>
            <person name="Girlanda M."/>
            <person name="Hayes R."/>
            <person name="Keri Z."/>
            <person name="Labutti K."/>
            <person name="Lipzen A."/>
            <person name="Lombard V."/>
            <person name="Magnuson J."/>
            <person name="Maillard F."/>
            <person name="Morin E."/>
            <person name="Murat C."/>
            <person name="Nolan M."/>
            <person name="Ohm R."/>
            <person name="Pangilinan J."/>
            <person name="Pereira M."/>
            <person name="Perotto S."/>
            <person name="Peter M."/>
            <person name="Riley R."/>
            <person name="Sitrit Y."/>
            <person name="Stielow B."/>
            <person name="Szollosi G."/>
            <person name="Zifcakova L."/>
            <person name="Stursova M."/>
            <person name="Spatafora J.W."/>
            <person name="Tedersoo L."/>
            <person name="Vaario L.-M."/>
            <person name="Yamada A."/>
            <person name="Yan M."/>
            <person name="Wang P."/>
            <person name="Xu J."/>
            <person name="Bruns T."/>
            <person name="Baldrian P."/>
            <person name="Vilgalys R."/>
            <person name="Henrissat B."/>
            <person name="Grigoriev I.V."/>
            <person name="Hibbett D."/>
            <person name="Nagy L.G."/>
            <person name="Martin F.M."/>
        </authorList>
    </citation>
    <scope>NUCLEOTIDE SEQUENCE</scope>
    <source>
        <strain evidence="1">P2</strain>
    </source>
</reference>
<evidence type="ECO:0000313" key="2">
    <source>
        <dbReference type="Proteomes" id="UP000886501"/>
    </source>
</evidence>
<organism evidence="1 2">
    <name type="scientific">Thelephora ganbajun</name>
    <name type="common">Ganba fungus</name>
    <dbReference type="NCBI Taxonomy" id="370292"/>
    <lineage>
        <taxon>Eukaryota</taxon>
        <taxon>Fungi</taxon>
        <taxon>Dikarya</taxon>
        <taxon>Basidiomycota</taxon>
        <taxon>Agaricomycotina</taxon>
        <taxon>Agaricomycetes</taxon>
        <taxon>Thelephorales</taxon>
        <taxon>Thelephoraceae</taxon>
        <taxon>Thelephora</taxon>
    </lineage>
</organism>